<proteinExistence type="predicted"/>
<keyword evidence="2" id="KW-1185">Reference proteome</keyword>
<accession>A0A928VXS7</accession>
<protein>
    <submittedName>
        <fullName evidence="1">ATP-binding protein</fullName>
    </submittedName>
</protein>
<dbReference type="InterPro" id="IPR027417">
    <property type="entry name" value="P-loop_NTPase"/>
</dbReference>
<dbReference type="EMBL" id="JADEXN010000294">
    <property type="protein sequence ID" value="MBE9042081.1"/>
    <property type="molecule type" value="Genomic_DNA"/>
</dbReference>
<dbReference type="Proteomes" id="UP000621799">
    <property type="component" value="Unassembled WGS sequence"/>
</dbReference>
<name>A0A928VXS7_9CYAN</name>
<gene>
    <name evidence="1" type="ORF">IQ235_14970</name>
</gene>
<dbReference type="AlphaFoldDB" id="A0A928VXS7"/>
<organism evidence="1 2">
    <name type="scientific">Zarconia navalis LEGE 11467</name>
    <dbReference type="NCBI Taxonomy" id="1828826"/>
    <lineage>
        <taxon>Bacteria</taxon>
        <taxon>Bacillati</taxon>
        <taxon>Cyanobacteriota</taxon>
        <taxon>Cyanophyceae</taxon>
        <taxon>Oscillatoriophycideae</taxon>
        <taxon>Oscillatoriales</taxon>
        <taxon>Oscillatoriales incertae sedis</taxon>
        <taxon>Zarconia</taxon>
        <taxon>Zarconia navalis</taxon>
    </lineage>
</organism>
<sequence>MALNLPKFYRNCNPSKTLNSASHEAQQYYIDFSDVRGSNIVEELLANITLFSPEEPTCQLFTGHIGCGKSTELLRLKFMLEREGFHVVYFESSQDLDMGDVDIGDILLAIAHQIACSIEFLSLKTPTRKLQNLLRGAWKALKNEFEIRGSARSTFHETALEKEGHFSLSWGLRQLTTHSKNSPEVRSKLRQYLEPRVGFLLEAIEEELIDPAIVTLKEQGGAGLVTIVDNLDRVENRRKPWGRSQPEYLFVDRGEQLRKLQCHIVYTIPISLMFSSDLGRLTLRFGVDPKVLPMIPVKDRREQMFEEGMVQMRQMVLARAFPELTAPERLKRLGEVFDTASTLDRLCYISGGHARNLLRLLHRCIEKERHLPLSRDILEATIRERCAQLALSLDDSEWELLRQVAQLKRVRQVRSLPSLIRSMFVFEYRDENGSWFDINPILAEAQGFKS</sequence>
<dbReference type="GO" id="GO:0005524">
    <property type="term" value="F:ATP binding"/>
    <property type="evidence" value="ECO:0007669"/>
    <property type="project" value="UniProtKB-KW"/>
</dbReference>
<evidence type="ECO:0000313" key="1">
    <source>
        <dbReference type="EMBL" id="MBE9042081.1"/>
    </source>
</evidence>
<dbReference type="RefSeq" id="WP_264322260.1">
    <property type="nucleotide sequence ID" value="NZ_JADEXN010000294.1"/>
</dbReference>
<keyword evidence="1" id="KW-0547">Nucleotide-binding</keyword>
<evidence type="ECO:0000313" key="2">
    <source>
        <dbReference type="Proteomes" id="UP000621799"/>
    </source>
</evidence>
<comment type="caution">
    <text evidence="1">The sequence shown here is derived from an EMBL/GenBank/DDBJ whole genome shotgun (WGS) entry which is preliminary data.</text>
</comment>
<reference evidence="1" key="1">
    <citation type="submission" date="2020-10" db="EMBL/GenBank/DDBJ databases">
        <authorList>
            <person name="Castelo-Branco R."/>
            <person name="Eusebio N."/>
            <person name="Adriana R."/>
            <person name="Vieira A."/>
            <person name="Brugerolle De Fraissinette N."/>
            <person name="Rezende De Castro R."/>
            <person name="Schneider M.P."/>
            <person name="Vasconcelos V."/>
            <person name="Leao P.N."/>
        </authorList>
    </citation>
    <scope>NUCLEOTIDE SEQUENCE</scope>
    <source>
        <strain evidence="1">LEGE 11467</strain>
    </source>
</reference>
<dbReference type="SUPFAM" id="SSF52540">
    <property type="entry name" value="P-loop containing nucleoside triphosphate hydrolases"/>
    <property type="match status" value="1"/>
</dbReference>
<keyword evidence="1" id="KW-0067">ATP-binding</keyword>